<organism evidence="2 3">
    <name type="scientific">Amycolatopsis orientalis</name>
    <name type="common">Nocardia orientalis</name>
    <dbReference type="NCBI Taxonomy" id="31958"/>
    <lineage>
        <taxon>Bacteria</taxon>
        <taxon>Bacillati</taxon>
        <taxon>Actinomycetota</taxon>
        <taxon>Actinomycetes</taxon>
        <taxon>Pseudonocardiales</taxon>
        <taxon>Pseudonocardiaceae</taxon>
        <taxon>Amycolatopsis</taxon>
    </lineage>
</organism>
<accession>A0A193CC88</accession>
<dbReference type="KEGG" id="aori:SD37_23575"/>
<protein>
    <recommendedName>
        <fullName evidence="4">DUF624 domain-containing protein</fullName>
    </recommendedName>
</protein>
<dbReference type="Proteomes" id="UP000093695">
    <property type="component" value="Chromosome"/>
</dbReference>
<keyword evidence="1" id="KW-0812">Transmembrane</keyword>
<keyword evidence="1" id="KW-1133">Transmembrane helix</keyword>
<dbReference type="STRING" id="31958.SD37_23575"/>
<sequence>MKATRLDRLTEFSDCLLLGMLVCLGSVPVVTAGPAFAAGCAVARRWRDGDSPPMFPAFRDAFVRHLPGGVPFSAVAVAVITVLCADLALFGAGLPGGRSLAVVLTLLLAASVVVVLRTCSVVAPGERWRVALRTALYLSRDVRGSALLAAAVAVAGFVVWMQPLMLLIVAGPLTMAAAGTAP</sequence>
<dbReference type="InterPro" id="IPR006938">
    <property type="entry name" value="DUF624"/>
</dbReference>
<evidence type="ECO:0000313" key="2">
    <source>
        <dbReference type="EMBL" id="ANN21978.1"/>
    </source>
</evidence>
<reference evidence="2 3" key="1">
    <citation type="journal article" date="2015" name="Genome Announc.">
        <title>Draft Genome Sequence of Norvancomycin-Producing Strain Amycolatopsis orientalis CPCC200066.</title>
        <authorList>
            <person name="Lei X."/>
            <person name="Yuan F."/>
            <person name="Shi Y."/>
            <person name="Li X."/>
            <person name="Wang L."/>
            <person name="Hong B."/>
        </authorList>
    </citation>
    <scope>NUCLEOTIDE SEQUENCE [LARGE SCALE GENOMIC DNA]</scope>
    <source>
        <strain evidence="2 3">B-37</strain>
    </source>
</reference>
<proteinExistence type="predicted"/>
<dbReference type="AlphaFoldDB" id="A0A193CC88"/>
<evidence type="ECO:0000313" key="3">
    <source>
        <dbReference type="Proteomes" id="UP000093695"/>
    </source>
</evidence>
<name>A0A193CC88_AMYOR</name>
<dbReference type="eggNOG" id="ENOG5033N6U">
    <property type="taxonomic scope" value="Bacteria"/>
</dbReference>
<keyword evidence="1" id="KW-0472">Membrane</keyword>
<feature type="transmembrane region" description="Helical" evidence="1">
    <location>
        <begin position="101"/>
        <end position="125"/>
    </location>
</feature>
<feature type="transmembrane region" description="Helical" evidence="1">
    <location>
        <begin position="145"/>
        <end position="169"/>
    </location>
</feature>
<dbReference type="Pfam" id="PF04854">
    <property type="entry name" value="DUF624"/>
    <property type="match status" value="1"/>
</dbReference>
<feature type="transmembrane region" description="Helical" evidence="1">
    <location>
        <begin position="72"/>
        <end position="94"/>
    </location>
</feature>
<evidence type="ECO:0008006" key="4">
    <source>
        <dbReference type="Google" id="ProtNLM"/>
    </source>
</evidence>
<dbReference type="EMBL" id="CP016174">
    <property type="protein sequence ID" value="ANN21978.1"/>
    <property type="molecule type" value="Genomic_DNA"/>
</dbReference>
<keyword evidence="3" id="KW-1185">Reference proteome</keyword>
<dbReference type="RefSeq" id="WP_044855044.1">
    <property type="nucleotide sequence ID" value="NZ_CP016174.1"/>
</dbReference>
<evidence type="ECO:0000256" key="1">
    <source>
        <dbReference type="SAM" id="Phobius"/>
    </source>
</evidence>
<gene>
    <name evidence="2" type="ORF">SD37_23575</name>
</gene>